<keyword evidence="2" id="KW-0238">DNA-binding</keyword>
<evidence type="ECO:0000313" key="6">
    <source>
        <dbReference type="Proteomes" id="UP001399917"/>
    </source>
</evidence>
<dbReference type="InterPro" id="IPR011711">
    <property type="entry name" value="GntR_C"/>
</dbReference>
<dbReference type="Pfam" id="PF00392">
    <property type="entry name" value="GntR"/>
    <property type="match status" value="1"/>
</dbReference>
<sequence length="229" mass="25930">MAPEIARSERRTSVDDVFDYLHEQIVSLQLKPGDKISEAEIAAEFGVSRQPVRDAFSRLANLDLLLIRPQRATEVRRFSMREIAKSRFVRAAVETEVLRRAAARCDKMGAARLDAELILQEAATEARDVEQFGKLDYNFHKVLCEIAMADYAFDVILEEKAKVDRLCMLAMEKEQRMPELVCDHRDIAAAVKANDADKAVEVGMKHLSRLDNTIARITATNANYFERSA</sequence>
<proteinExistence type="predicted"/>
<dbReference type="EMBL" id="BAABDF010000003">
    <property type="protein sequence ID" value="GAA3857490.1"/>
    <property type="molecule type" value="Genomic_DNA"/>
</dbReference>
<organism evidence="5 6">
    <name type="scientific">Celeribacter arenosi</name>
    <dbReference type="NCBI Taxonomy" id="792649"/>
    <lineage>
        <taxon>Bacteria</taxon>
        <taxon>Pseudomonadati</taxon>
        <taxon>Pseudomonadota</taxon>
        <taxon>Alphaproteobacteria</taxon>
        <taxon>Rhodobacterales</taxon>
        <taxon>Roseobacteraceae</taxon>
        <taxon>Celeribacter</taxon>
    </lineage>
</organism>
<evidence type="ECO:0000313" key="5">
    <source>
        <dbReference type="EMBL" id="GAA3857490.1"/>
    </source>
</evidence>
<evidence type="ECO:0000256" key="2">
    <source>
        <dbReference type="ARBA" id="ARBA00023125"/>
    </source>
</evidence>
<evidence type="ECO:0000256" key="3">
    <source>
        <dbReference type="ARBA" id="ARBA00023163"/>
    </source>
</evidence>
<dbReference type="SMART" id="SM00895">
    <property type="entry name" value="FCD"/>
    <property type="match status" value="1"/>
</dbReference>
<evidence type="ECO:0000256" key="1">
    <source>
        <dbReference type="ARBA" id="ARBA00023015"/>
    </source>
</evidence>
<dbReference type="Gene3D" id="1.20.120.530">
    <property type="entry name" value="GntR ligand-binding domain-like"/>
    <property type="match status" value="1"/>
</dbReference>
<keyword evidence="1" id="KW-0805">Transcription regulation</keyword>
<dbReference type="Pfam" id="PF07729">
    <property type="entry name" value="FCD"/>
    <property type="match status" value="1"/>
</dbReference>
<dbReference type="InterPro" id="IPR008920">
    <property type="entry name" value="TF_FadR/GntR_C"/>
</dbReference>
<comment type="caution">
    <text evidence="5">The sequence shown here is derived from an EMBL/GenBank/DDBJ whole genome shotgun (WGS) entry which is preliminary data.</text>
</comment>
<dbReference type="SUPFAM" id="SSF48008">
    <property type="entry name" value="GntR ligand-binding domain-like"/>
    <property type="match status" value="1"/>
</dbReference>
<dbReference type="Proteomes" id="UP001399917">
    <property type="component" value="Unassembled WGS sequence"/>
</dbReference>
<dbReference type="InterPro" id="IPR000524">
    <property type="entry name" value="Tscrpt_reg_HTH_GntR"/>
</dbReference>
<keyword evidence="3" id="KW-0804">Transcription</keyword>
<dbReference type="Gene3D" id="1.10.10.10">
    <property type="entry name" value="Winged helix-like DNA-binding domain superfamily/Winged helix DNA-binding domain"/>
    <property type="match status" value="1"/>
</dbReference>
<dbReference type="SMART" id="SM00345">
    <property type="entry name" value="HTH_GNTR"/>
    <property type="match status" value="1"/>
</dbReference>
<protein>
    <submittedName>
        <fullName evidence="5">GntR family transcriptional regulator</fullName>
    </submittedName>
</protein>
<accession>A0ABP7JWY3</accession>
<dbReference type="PANTHER" id="PTHR43537">
    <property type="entry name" value="TRANSCRIPTIONAL REGULATOR, GNTR FAMILY"/>
    <property type="match status" value="1"/>
</dbReference>
<name>A0ABP7JWY3_9RHOB</name>
<dbReference type="RefSeq" id="WP_344843148.1">
    <property type="nucleotide sequence ID" value="NZ_BAABDF010000003.1"/>
</dbReference>
<dbReference type="CDD" id="cd07377">
    <property type="entry name" value="WHTH_GntR"/>
    <property type="match status" value="1"/>
</dbReference>
<reference evidence="6" key="1">
    <citation type="journal article" date="2019" name="Int. J. Syst. Evol. Microbiol.">
        <title>The Global Catalogue of Microorganisms (GCM) 10K type strain sequencing project: providing services to taxonomists for standard genome sequencing and annotation.</title>
        <authorList>
            <consortium name="The Broad Institute Genomics Platform"/>
            <consortium name="The Broad Institute Genome Sequencing Center for Infectious Disease"/>
            <person name="Wu L."/>
            <person name="Ma J."/>
        </authorList>
    </citation>
    <scope>NUCLEOTIDE SEQUENCE [LARGE SCALE GENOMIC DNA]</scope>
    <source>
        <strain evidence="6">JCM 17190</strain>
    </source>
</reference>
<evidence type="ECO:0000259" key="4">
    <source>
        <dbReference type="PROSITE" id="PS50949"/>
    </source>
</evidence>
<dbReference type="PANTHER" id="PTHR43537:SF45">
    <property type="entry name" value="GNTR FAMILY REGULATORY PROTEIN"/>
    <property type="match status" value="1"/>
</dbReference>
<dbReference type="SUPFAM" id="SSF46785">
    <property type="entry name" value="Winged helix' DNA-binding domain"/>
    <property type="match status" value="1"/>
</dbReference>
<dbReference type="InterPro" id="IPR036390">
    <property type="entry name" value="WH_DNA-bd_sf"/>
</dbReference>
<dbReference type="InterPro" id="IPR036388">
    <property type="entry name" value="WH-like_DNA-bd_sf"/>
</dbReference>
<dbReference type="PROSITE" id="PS50949">
    <property type="entry name" value="HTH_GNTR"/>
    <property type="match status" value="1"/>
</dbReference>
<feature type="domain" description="HTH gntR-type" evidence="4">
    <location>
        <begin position="11"/>
        <end position="78"/>
    </location>
</feature>
<keyword evidence="6" id="KW-1185">Reference proteome</keyword>
<gene>
    <name evidence="5" type="ORF">GCM10022404_05450</name>
</gene>